<dbReference type="SUPFAM" id="SSF103473">
    <property type="entry name" value="MFS general substrate transporter"/>
    <property type="match status" value="1"/>
</dbReference>
<feature type="domain" description="Major facilitator superfamily (MFS) profile" evidence="9">
    <location>
        <begin position="17"/>
        <end position="402"/>
    </location>
</feature>
<dbReference type="InterPro" id="IPR004812">
    <property type="entry name" value="Efflux_drug-R_Bcr/CmlA"/>
</dbReference>
<feature type="transmembrane region" description="Helical" evidence="8">
    <location>
        <begin position="115"/>
        <end position="132"/>
    </location>
</feature>
<dbReference type="Gene3D" id="1.20.1720.10">
    <property type="entry name" value="Multidrug resistance protein D"/>
    <property type="match status" value="1"/>
</dbReference>
<feature type="transmembrane region" description="Helical" evidence="8">
    <location>
        <begin position="315"/>
        <end position="339"/>
    </location>
</feature>
<evidence type="ECO:0000256" key="3">
    <source>
        <dbReference type="ARBA" id="ARBA00022448"/>
    </source>
</evidence>
<dbReference type="PANTHER" id="PTHR23502">
    <property type="entry name" value="MAJOR FACILITATOR SUPERFAMILY"/>
    <property type="match status" value="1"/>
</dbReference>
<evidence type="ECO:0000313" key="10">
    <source>
        <dbReference type="EMBL" id="MBN8235675.1"/>
    </source>
</evidence>
<comment type="caution">
    <text evidence="10">The sequence shown here is derived from an EMBL/GenBank/DDBJ whole genome shotgun (WGS) entry which is preliminary data.</text>
</comment>
<comment type="similarity">
    <text evidence="2 8">Belongs to the major facilitator superfamily. Bcr/CmlA family.</text>
</comment>
<evidence type="ECO:0000256" key="7">
    <source>
        <dbReference type="ARBA" id="ARBA00023136"/>
    </source>
</evidence>
<feature type="transmembrane region" description="Helical" evidence="8">
    <location>
        <begin position="228"/>
        <end position="248"/>
    </location>
</feature>
<proteinExistence type="inferred from homology"/>
<feature type="transmembrane region" description="Helical" evidence="8">
    <location>
        <begin position="290"/>
        <end position="309"/>
    </location>
</feature>
<dbReference type="NCBIfam" id="TIGR00710">
    <property type="entry name" value="efflux_Bcr_CflA"/>
    <property type="match status" value="1"/>
</dbReference>
<gene>
    <name evidence="10" type="ORF">JF544_10475</name>
</gene>
<dbReference type="PANTHER" id="PTHR23502:SF132">
    <property type="entry name" value="POLYAMINE TRANSPORTER 2-RELATED"/>
    <property type="match status" value="1"/>
</dbReference>
<evidence type="ECO:0000256" key="8">
    <source>
        <dbReference type="RuleBase" id="RU365088"/>
    </source>
</evidence>
<dbReference type="RefSeq" id="WP_206933789.1">
    <property type="nucleotide sequence ID" value="NZ_JAEKJY010000003.1"/>
</dbReference>
<comment type="subcellular location">
    <subcellularLocation>
        <location evidence="1 8">Cell membrane</location>
        <topology evidence="1 8">Multi-pass membrane protein</topology>
    </subcellularLocation>
</comment>
<feature type="transmembrane region" description="Helical" evidence="8">
    <location>
        <begin position="17"/>
        <end position="35"/>
    </location>
</feature>
<evidence type="ECO:0000256" key="5">
    <source>
        <dbReference type="ARBA" id="ARBA00022692"/>
    </source>
</evidence>
<dbReference type="InterPro" id="IPR036259">
    <property type="entry name" value="MFS_trans_sf"/>
</dbReference>
<dbReference type="PROSITE" id="PS50850">
    <property type="entry name" value="MFS"/>
    <property type="match status" value="1"/>
</dbReference>
<accession>A0ABS3DWI6</accession>
<feature type="transmembrane region" description="Helical" evidence="8">
    <location>
        <begin position="376"/>
        <end position="397"/>
    </location>
</feature>
<organism evidence="10 11">
    <name type="scientific">Halobacillus kuroshimensis</name>
    <dbReference type="NCBI Taxonomy" id="302481"/>
    <lineage>
        <taxon>Bacteria</taxon>
        <taxon>Bacillati</taxon>
        <taxon>Bacillota</taxon>
        <taxon>Bacilli</taxon>
        <taxon>Bacillales</taxon>
        <taxon>Bacillaceae</taxon>
        <taxon>Halobacillus</taxon>
    </lineage>
</organism>
<reference evidence="10 11" key="1">
    <citation type="submission" date="2020-12" db="EMBL/GenBank/DDBJ databases">
        <title>Oil enriched cultivation method for isolating marine PHA-producing bacteria.</title>
        <authorList>
            <person name="Zheng W."/>
            <person name="Yu S."/>
            <person name="Huang Y."/>
        </authorList>
    </citation>
    <scope>NUCLEOTIDE SEQUENCE [LARGE SCALE GENOMIC DNA]</scope>
    <source>
        <strain evidence="10 11">SY-2-6</strain>
    </source>
</reference>
<feature type="transmembrane region" description="Helical" evidence="8">
    <location>
        <begin position="87"/>
        <end position="109"/>
    </location>
</feature>
<feature type="transmembrane region" description="Helical" evidence="8">
    <location>
        <begin position="260"/>
        <end position="281"/>
    </location>
</feature>
<dbReference type="InterPro" id="IPR011701">
    <property type="entry name" value="MFS"/>
</dbReference>
<evidence type="ECO:0000256" key="4">
    <source>
        <dbReference type="ARBA" id="ARBA00022475"/>
    </source>
</evidence>
<evidence type="ECO:0000256" key="2">
    <source>
        <dbReference type="ARBA" id="ARBA00006236"/>
    </source>
</evidence>
<evidence type="ECO:0000313" key="11">
    <source>
        <dbReference type="Proteomes" id="UP000663970"/>
    </source>
</evidence>
<dbReference type="EMBL" id="JAEKJY010000003">
    <property type="protein sequence ID" value="MBN8235675.1"/>
    <property type="molecule type" value="Genomic_DNA"/>
</dbReference>
<keyword evidence="11" id="KW-1185">Reference proteome</keyword>
<feature type="transmembrane region" description="Helical" evidence="8">
    <location>
        <begin position="144"/>
        <end position="162"/>
    </location>
</feature>
<evidence type="ECO:0000256" key="6">
    <source>
        <dbReference type="ARBA" id="ARBA00022989"/>
    </source>
</evidence>
<feature type="transmembrane region" description="Helical" evidence="8">
    <location>
        <begin position="174"/>
        <end position="194"/>
    </location>
</feature>
<dbReference type="Proteomes" id="UP000663970">
    <property type="component" value="Unassembled WGS sequence"/>
</dbReference>
<sequence>MNHTEVYQQRVDKRSTVAVFIFILGSLSAFGPLTIDMYLPALPTIADELGTTTSMTQLSLTACLIGLAVGQLVMGPLSDVRGRKKPLVIALGVYMLASFLCLFTGSIWSFVALRLLQGLSGAAGLVISRATARDLFSGPELTKFFALLMLVNGLAPILAPVAGGQLLQVMPWRGIFGVLTGLGLLMLLAVALFLEETLPKKNRKTGGLKETVATFGSLIKNRTFMGYVLSKGFIMSGMFAYISGSAFVLQEVYALSAQQFSLVFAVNGLGLVAATQVTGWLSRKISGTALFRYGLIQAFTGGILLVGAALAEAPVVLLCFTLFLAVTSVGIVNTTVFSLAMEDQAEQAGSASALLGLLPFLLGAIVSPLVGLGGGALPMALVMAVCSTMAVVFYILLNRPEKKAVS</sequence>
<keyword evidence="5 8" id="KW-0812">Transmembrane</keyword>
<dbReference type="InterPro" id="IPR020846">
    <property type="entry name" value="MFS_dom"/>
</dbReference>
<keyword evidence="6 8" id="KW-1133">Transmembrane helix</keyword>
<keyword evidence="3 8" id="KW-0813">Transport</keyword>
<feature type="transmembrane region" description="Helical" evidence="8">
    <location>
        <begin position="55"/>
        <end position="75"/>
    </location>
</feature>
<protein>
    <recommendedName>
        <fullName evidence="8">Bcr/CflA family efflux transporter</fullName>
    </recommendedName>
</protein>
<dbReference type="Pfam" id="PF07690">
    <property type="entry name" value="MFS_1"/>
    <property type="match status" value="1"/>
</dbReference>
<evidence type="ECO:0000259" key="9">
    <source>
        <dbReference type="PROSITE" id="PS50850"/>
    </source>
</evidence>
<keyword evidence="7 8" id="KW-0472">Membrane</keyword>
<name>A0ABS3DWI6_9BACI</name>
<keyword evidence="4 8" id="KW-1003">Cell membrane</keyword>
<dbReference type="CDD" id="cd17320">
    <property type="entry name" value="MFS_MdfA_MDR_like"/>
    <property type="match status" value="1"/>
</dbReference>
<feature type="transmembrane region" description="Helical" evidence="8">
    <location>
        <begin position="351"/>
        <end position="370"/>
    </location>
</feature>
<evidence type="ECO:0000256" key="1">
    <source>
        <dbReference type="ARBA" id="ARBA00004651"/>
    </source>
</evidence>